<organism evidence="4 5">
    <name type="scientific">Desulfonema ishimotonii</name>
    <dbReference type="NCBI Taxonomy" id="45657"/>
    <lineage>
        <taxon>Bacteria</taxon>
        <taxon>Pseudomonadati</taxon>
        <taxon>Thermodesulfobacteriota</taxon>
        <taxon>Desulfobacteria</taxon>
        <taxon>Desulfobacterales</taxon>
        <taxon>Desulfococcaceae</taxon>
        <taxon>Desulfonema</taxon>
    </lineage>
</organism>
<feature type="transmembrane region" description="Helical" evidence="3">
    <location>
        <begin position="9"/>
        <end position="28"/>
    </location>
</feature>
<dbReference type="Gene3D" id="1.10.1760.20">
    <property type="match status" value="1"/>
</dbReference>
<comment type="caution">
    <text evidence="4">The sequence shown here is derived from an EMBL/GenBank/DDBJ whole genome shotgun (WGS) entry which is preliminary data.</text>
</comment>
<reference evidence="5" key="1">
    <citation type="submission" date="2017-11" db="EMBL/GenBank/DDBJ databases">
        <authorList>
            <person name="Watanabe M."/>
            <person name="Kojima H."/>
        </authorList>
    </citation>
    <scope>NUCLEOTIDE SEQUENCE [LARGE SCALE GENOMIC DNA]</scope>
    <source>
        <strain evidence="5">Tokyo 01</strain>
    </source>
</reference>
<dbReference type="PIRSF" id="PIRSF016661">
    <property type="entry name" value="BioY"/>
    <property type="match status" value="1"/>
</dbReference>
<dbReference type="GO" id="GO:0005886">
    <property type="term" value="C:plasma membrane"/>
    <property type="evidence" value="ECO:0007669"/>
    <property type="project" value="UniProtKB-SubCell"/>
</dbReference>
<comment type="subcellular location">
    <subcellularLocation>
        <location evidence="2">Cell membrane</location>
        <topology evidence="2">Multi-pass membrane protein</topology>
    </subcellularLocation>
</comment>
<accession>A0A401FYY4</accession>
<evidence type="ECO:0000313" key="5">
    <source>
        <dbReference type="Proteomes" id="UP000288096"/>
    </source>
</evidence>
<protein>
    <recommendedName>
        <fullName evidence="2">Biotin transporter</fullName>
    </recommendedName>
</protein>
<evidence type="ECO:0000256" key="1">
    <source>
        <dbReference type="ARBA" id="ARBA00010692"/>
    </source>
</evidence>
<sequence length="192" mass="20018">MNSSRQLQLTVYASLFAALIAAGSYLAIPIGPVPIVLQNLFILLAGLLLGSRWGLASVGIYLLAGAMGLPVFAGGTGGIGRLFGPTGGYLLSYLPAVFIVGWISERAGTAARRILFDIGAMILGSFIVYAIGVPWLSAMTGMAWKKAVMVGMVPFLPGDALKIAAAVPIARTLRPVISGKFTPVCADEYSRS</sequence>
<evidence type="ECO:0000256" key="2">
    <source>
        <dbReference type="PIRNR" id="PIRNR016661"/>
    </source>
</evidence>
<dbReference type="AlphaFoldDB" id="A0A401FYY4"/>
<keyword evidence="5" id="KW-1185">Reference proteome</keyword>
<keyword evidence="2" id="KW-1003">Cell membrane</keyword>
<proteinExistence type="inferred from homology"/>
<reference evidence="5" key="2">
    <citation type="submission" date="2019-01" db="EMBL/GenBank/DDBJ databases">
        <title>Genome sequence of Desulfonema ishimotonii strain Tokyo 01.</title>
        <authorList>
            <person name="Fukui M."/>
        </authorList>
    </citation>
    <scope>NUCLEOTIDE SEQUENCE [LARGE SCALE GENOMIC DNA]</scope>
    <source>
        <strain evidence="5">Tokyo 01</strain>
    </source>
</reference>
<dbReference type="EMBL" id="BEXT01000001">
    <property type="protein sequence ID" value="GBC62174.1"/>
    <property type="molecule type" value="Genomic_DNA"/>
</dbReference>
<dbReference type="PANTHER" id="PTHR34295:SF1">
    <property type="entry name" value="BIOTIN TRANSPORTER BIOY"/>
    <property type="match status" value="1"/>
</dbReference>
<feature type="transmembrane region" description="Helical" evidence="3">
    <location>
        <begin position="86"/>
        <end position="103"/>
    </location>
</feature>
<feature type="transmembrane region" description="Helical" evidence="3">
    <location>
        <begin position="58"/>
        <end position="80"/>
    </location>
</feature>
<keyword evidence="2" id="KW-0813">Transport</keyword>
<dbReference type="Proteomes" id="UP000288096">
    <property type="component" value="Unassembled WGS sequence"/>
</dbReference>
<evidence type="ECO:0000313" key="4">
    <source>
        <dbReference type="EMBL" id="GBC62174.1"/>
    </source>
</evidence>
<keyword evidence="3" id="KW-1133">Transmembrane helix</keyword>
<dbReference type="InterPro" id="IPR003784">
    <property type="entry name" value="BioY"/>
</dbReference>
<comment type="similarity">
    <text evidence="1 2">Belongs to the BioY family.</text>
</comment>
<dbReference type="GO" id="GO:0015225">
    <property type="term" value="F:biotin transmembrane transporter activity"/>
    <property type="evidence" value="ECO:0007669"/>
    <property type="project" value="UniProtKB-UniRule"/>
</dbReference>
<evidence type="ECO:0000256" key="3">
    <source>
        <dbReference type="SAM" id="Phobius"/>
    </source>
</evidence>
<feature type="transmembrane region" description="Helical" evidence="3">
    <location>
        <begin position="115"/>
        <end position="136"/>
    </location>
</feature>
<keyword evidence="3" id="KW-0812">Transmembrane</keyword>
<dbReference type="RefSeq" id="WP_124329369.1">
    <property type="nucleotide sequence ID" value="NZ_BEXT01000001.1"/>
</dbReference>
<keyword evidence="2 3" id="KW-0472">Membrane</keyword>
<dbReference type="Pfam" id="PF02632">
    <property type="entry name" value="BioY"/>
    <property type="match status" value="1"/>
</dbReference>
<dbReference type="OrthoDB" id="9803495at2"/>
<dbReference type="PANTHER" id="PTHR34295">
    <property type="entry name" value="BIOTIN TRANSPORTER BIOY"/>
    <property type="match status" value="1"/>
</dbReference>
<gene>
    <name evidence="4" type="ORF">DENIS_3142</name>
</gene>
<name>A0A401FYY4_9BACT</name>